<dbReference type="InterPro" id="IPR036544">
    <property type="entry name" value="QCR7_sf"/>
</dbReference>
<gene>
    <name evidence="13" type="ORF">MSPICULIGERA_LOCUS16010</name>
</gene>
<evidence type="ECO:0000256" key="6">
    <source>
        <dbReference type="ARBA" id="ARBA00022792"/>
    </source>
</evidence>
<keyword evidence="5" id="KW-0679">Respiratory chain</keyword>
<protein>
    <recommendedName>
        <fullName evidence="3">Cytochrome b-c1 complex subunit 7</fullName>
    </recommendedName>
    <alternativeName>
        <fullName evidence="10">Complex III subunit VII</fullName>
    </alternativeName>
    <alternativeName>
        <fullName evidence="11">Ubiquinol-cytochrome c reductase complex 14 kDa protein</fullName>
    </alternativeName>
</protein>
<dbReference type="EMBL" id="CATQJA010002651">
    <property type="protein sequence ID" value="CAJ0577742.1"/>
    <property type="molecule type" value="Genomic_DNA"/>
</dbReference>
<dbReference type="SUPFAM" id="SSF81524">
    <property type="entry name" value="14 kDa protein of cytochrome bc1 complex (Ubiquinol-cytochrome c reductase)"/>
    <property type="match status" value="1"/>
</dbReference>
<evidence type="ECO:0000313" key="14">
    <source>
        <dbReference type="Proteomes" id="UP001177023"/>
    </source>
</evidence>
<keyword evidence="8" id="KW-0496">Mitochondrion</keyword>
<evidence type="ECO:0000256" key="10">
    <source>
        <dbReference type="ARBA" id="ARBA00031021"/>
    </source>
</evidence>
<dbReference type="AlphaFoldDB" id="A0AA36G3Q2"/>
<comment type="caution">
    <text evidence="13">The sequence shown here is derived from an EMBL/GenBank/DDBJ whole genome shotgun (WGS) entry which is preliminary data.</text>
</comment>
<organism evidence="13 14">
    <name type="scientific">Mesorhabditis spiculigera</name>
    <dbReference type="NCBI Taxonomy" id="96644"/>
    <lineage>
        <taxon>Eukaryota</taxon>
        <taxon>Metazoa</taxon>
        <taxon>Ecdysozoa</taxon>
        <taxon>Nematoda</taxon>
        <taxon>Chromadorea</taxon>
        <taxon>Rhabditida</taxon>
        <taxon>Rhabditina</taxon>
        <taxon>Rhabditomorpha</taxon>
        <taxon>Rhabditoidea</taxon>
        <taxon>Rhabditidae</taxon>
        <taxon>Mesorhabditinae</taxon>
        <taxon>Mesorhabditis</taxon>
    </lineage>
</organism>
<evidence type="ECO:0000256" key="12">
    <source>
        <dbReference type="ARBA" id="ARBA00038521"/>
    </source>
</evidence>
<dbReference type="FunFam" id="1.10.1090.10:FF:000004">
    <property type="entry name" value="Probable cytochrome b-c1 complex subunit 7"/>
    <property type="match status" value="1"/>
</dbReference>
<dbReference type="GO" id="GO:0006122">
    <property type="term" value="P:mitochondrial electron transport, ubiquinol to cytochrome c"/>
    <property type="evidence" value="ECO:0007669"/>
    <property type="project" value="InterPro"/>
</dbReference>
<dbReference type="Proteomes" id="UP001177023">
    <property type="component" value="Unassembled WGS sequence"/>
</dbReference>
<comment type="similarity">
    <text evidence="2">Belongs to the UQCRB/QCR7 family.</text>
</comment>
<evidence type="ECO:0000256" key="7">
    <source>
        <dbReference type="ARBA" id="ARBA00022982"/>
    </source>
</evidence>
<proteinExistence type="inferred from homology"/>
<dbReference type="Pfam" id="PF02271">
    <property type="entry name" value="UCR_14kD"/>
    <property type="match status" value="1"/>
</dbReference>
<comment type="subcellular location">
    <subcellularLocation>
        <location evidence="1">Mitochondrion inner membrane</location>
        <topology evidence="1">Peripheral membrane protein</topology>
        <orientation evidence="1">Matrix side</orientation>
    </subcellularLocation>
</comment>
<accession>A0AA36G3Q2</accession>
<dbReference type="PANTHER" id="PTHR12022:SF0">
    <property type="entry name" value="CYTOCHROME B-C1 COMPLEX SUBUNIT 7"/>
    <property type="match status" value="1"/>
</dbReference>
<evidence type="ECO:0000256" key="8">
    <source>
        <dbReference type="ARBA" id="ARBA00023128"/>
    </source>
</evidence>
<dbReference type="Gene3D" id="1.10.1090.10">
    <property type="entry name" value="Cytochrome b-c1 complex subunit 7"/>
    <property type="match status" value="1"/>
</dbReference>
<evidence type="ECO:0000256" key="1">
    <source>
        <dbReference type="ARBA" id="ARBA00004443"/>
    </source>
</evidence>
<evidence type="ECO:0000313" key="13">
    <source>
        <dbReference type="EMBL" id="CAJ0577742.1"/>
    </source>
</evidence>
<reference evidence="13" key="1">
    <citation type="submission" date="2023-06" db="EMBL/GenBank/DDBJ databases">
        <authorList>
            <person name="Delattre M."/>
        </authorList>
    </citation>
    <scope>NUCLEOTIDE SEQUENCE</scope>
    <source>
        <strain evidence="13">AF72</strain>
    </source>
</reference>
<evidence type="ECO:0000256" key="11">
    <source>
        <dbReference type="ARBA" id="ARBA00032927"/>
    </source>
</evidence>
<evidence type="ECO:0000256" key="4">
    <source>
        <dbReference type="ARBA" id="ARBA00022448"/>
    </source>
</evidence>
<keyword evidence="7" id="KW-0249">Electron transport</keyword>
<dbReference type="InterPro" id="IPR003197">
    <property type="entry name" value="QCR7"/>
</dbReference>
<dbReference type="GO" id="GO:0005743">
    <property type="term" value="C:mitochondrial inner membrane"/>
    <property type="evidence" value="ECO:0007669"/>
    <property type="project" value="UniProtKB-SubCell"/>
</dbReference>
<evidence type="ECO:0000256" key="3">
    <source>
        <dbReference type="ARBA" id="ARBA00016323"/>
    </source>
</evidence>
<dbReference type="PANTHER" id="PTHR12022">
    <property type="entry name" value="UBIQUINOL-CYTOCHROME C REDUCTASE COMPLEX 14 KD PROTEIN"/>
    <property type="match status" value="1"/>
</dbReference>
<keyword evidence="9" id="KW-0472">Membrane</keyword>
<keyword evidence="4" id="KW-0813">Transport</keyword>
<name>A0AA36G3Q2_9BILA</name>
<evidence type="ECO:0000256" key="9">
    <source>
        <dbReference type="ARBA" id="ARBA00023136"/>
    </source>
</evidence>
<sequence>MAGTSEVAKQIAWKYNSAPVQWFRRVAWSYLWGGREYGLHFHDQAFEPAPEVTEALRRLNLKEPWLFDERKKRLSVAHHLAMHGEILPKTKWTKWEDESWYLKPYLDEIEAEKEARASSSGLLPSFMKHGSAYSKSGFGGH</sequence>
<evidence type="ECO:0000256" key="2">
    <source>
        <dbReference type="ARBA" id="ARBA00008554"/>
    </source>
</evidence>
<keyword evidence="6" id="KW-0999">Mitochondrion inner membrane</keyword>
<dbReference type="GO" id="GO:0045275">
    <property type="term" value="C:respiratory chain complex III"/>
    <property type="evidence" value="ECO:0007669"/>
    <property type="project" value="InterPro"/>
</dbReference>
<feature type="non-terminal residue" evidence="13">
    <location>
        <position position="141"/>
    </location>
</feature>
<evidence type="ECO:0000256" key="5">
    <source>
        <dbReference type="ARBA" id="ARBA00022660"/>
    </source>
</evidence>
<comment type="subunit">
    <text evidence="12">Component of the ubiquinol-cytochrome c oxidoreductase (cytochrome b-c1 complex, complex III, CIII), a multisubunit enzyme composed of 3 respiratory subunits cytochrome b, cytochrome c1 and Rieske protein, 2 core protein subunits, and additional low-molecular weight protein subunits. The complex exists as an obligatory dimer and forms supercomplexes (SCs) in the inner mitochondrial membrane with cytochrome c oxidase (complex IV, CIV).</text>
</comment>
<keyword evidence="14" id="KW-1185">Reference proteome</keyword>